<dbReference type="InterPro" id="IPR003660">
    <property type="entry name" value="HAMP_dom"/>
</dbReference>
<dbReference type="InterPro" id="IPR052020">
    <property type="entry name" value="Cyclic_di-GMP/3'3'-cGAMP_PDE"/>
</dbReference>
<dbReference type="Pfam" id="PF13487">
    <property type="entry name" value="HD_5"/>
    <property type="match status" value="1"/>
</dbReference>
<evidence type="ECO:0000259" key="2">
    <source>
        <dbReference type="PROSITE" id="PS50885"/>
    </source>
</evidence>
<dbReference type="SUPFAM" id="SSF109604">
    <property type="entry name" value="HD-domain/PDEase-like"/>
    <property type="match status" value="1"/>
</dbReference>
<dbReference type="RefSeq" id="WP_236861523.1">
    <property type="nucleotide sequence ID" value="NZ_LNQR01000033.1"/>
</dbReference>
<evidence type="ECO:0000313" key="5">
    <source>
        <dbReference type="Proteomes" id="UP000060487"/>
    </source>
</evidence>
<dbReference type="GO" id="GO:0016301">
    <property type="term" value="F:kinase activity"/>
    <property type="evidence" value="ECO:0007669"/>
    <property type="project" value="UniProtKB-KW"/>
</dbReference>
<dbReference type="SMART" id="SM00471">
    <property type="entry name" value="HDc"/>
    <property type="match status" value="1"/>
</dbReference>
<dbReference type="PROSITE" id="PS51832">
    <property type="entry name" value="HD_GYP"/>
    <property type="match status" value="1"/>
</dbReference>
<dbReference type="Pfam" id="PF20970">
    <property type="entry name" value="MASE10"/>
    <property type="match status" value="1"/>
</dbReference>
<keyword evidence="1" id="KW-0472">Membrane</keyword>
<keyword evidence="1" id="KW-1133">Transmembrane helix</keyword>
<feature type="domain" description="HD-GYP" evidence="3">
    <location>
        <begin position="268"/>
        <end position="478"/>
    </location>
</feature>
<evidence type="ECO:0000256" key="1">
    <source>
        <dbReference type="SAM" id="Phobius"/>
    </source>
</evidence>
<dbReference type="Proteomes" id="UP000060487">
    <property type="component" value="Unassembled WGS sequence"/>
</dbReference>
<evidence type="ECO:0000259" key="3">
    <source>
        <dbReference type="PROSITE" id="PS51832"/>
    </source>
</evidence>
<evidence type="ECO:0000313" key="4">
    <source>
        <dbReference type="EMBL" id="KWT91005.1"/>
    </source>
</evidence>
<feature type="transmembrane region" description="Helical" evidence="1">
    <location>
        <begin position="71"/>
        <end position="91"/>
    </location>
</feature>
<feature type="transmembrane region" description="Helical" evidence="1">
    <location>
        <begin position="36"/>
        <end position="59"/>
    </location>
</feature>
<dbReference type="Gene3D" id="1.10.3210.10">
    <property type="entry name" value="Hypothetical protein af1432"/>
    <property type="match status" value="1"/>
</dbReference>
<keyword evidence="1" id="KW-0812">Transmembrane</keyword>
<keyword evidence="4" id="KW-0418">Kinase</keyword>
<dbReference type="GO" id="GO:0071111">
    <property type="term" value="F:cyclic-guanylate-specific phosphodiesterase activity"/>
    <property type="evidence" value="ECO:0007669"/>
    <property type="project" value="UniProtKB-EC"/>
</dbReference>
<sequence length="482" mass="53814">MTVRAVVHYVLSIVIISIYSARVCPFFGELLFGKRVILFAVFFGIALVLRKGLIELGILGDKYITRIRRQVALDFGLYLLSGIGIALYNYFAYEFPPGSGLKVIMGSITLGFYASIDLGLETERTINTEAGKTGDSIHISDNFVKLTTKIIIVAATSMLFLIIIILLIISRNAGIFSHHEYTSPLLIKKILFEILFVVIMILIENINLIISHSKNMNMFFDSETKVLLAVANGDLSRKVTVSTDDEFGLIAAYSNKMIEKLKERTDDLLKTRDVTILSLASLAETRDNETGAHVLRTQRYVKALAVYLKCNPRFSEYLTDDTIDLLYKSAPLHDIGKVGIRDNILLKPGKLTDEEFKDMKMHPVYGRDALLKSKVALGSNSFLDTAVEIAHCHHEKWDGTGYPEGLKGDNIPIPGRLMAVADVYDALITKRVYKDAFSHGEAIKIIINGRGTHFDPDIVDALLAIENEILDIAREHSDMQNH</sequence>
<name>A0ABR5SIF8_9BACT</name>
<dbReference type="Gene3D" id="6.10.340.10">
    <property type="match status" value="1"/>
</dbReference>
<dbReference type="PROSITE" id="PS50885">
    <property type="entry name" value="HAMP"/>
    <property type="match status" value="1"/>
</dbReference>
<dbReference type="InterPro" id="IPR003607">
    <property type="entry name" value="HD/PDEase_dom"/>
</dbReference>
<comment type="caution">
    <text evidence="4">The sequence shown here is derived from an EMBL/GenBank/DDBJ whole genome shotgun (WGS) entry which is preliminary data.</text>
</comment>
<dbReference type="CDD" id="cd06225">
    <property type="entry name" value="HAMP"/>
    <property type="match status" value="1"/>
</dbReference>
<feature type="transmembrane region" description="Helical" evidence="1">
    <location>
        <begin position="190"/>
        <end position="210"/>
    </location>
</feature>
<dbReference type="EC" id="3.1.4.52" evidence="4"/>
<dbReference type="InterPro" id="IPR048440">
    <property type="entry name" value="MASE10"/>
</dbReference>
<dbReference type="InterPro" id="IPR037522">
    <property type="entry name" value="HD_GYP_dom"/>
</dbReference>
<feature type="domain" description="HAMP" evidence="2">
    <location>
        <begin position="224"/>
        <end position="266"/>
    </location>
</feature>
<gene>
    <name evidence="4" type="ORF">ASN18_0952</name>
</gene>
<reference evidence="4 5" key="1">
    <citation type="submission" date="2015-11" db="EMBL/GenBank/DDBJ databases">
        <authorList>
            <person name="Lin W."/>
        </authorList>
    </citation>
    <scope>NUCLEOTIDE SEQUENCE [LARGE SCALE GENOMIC DNA]</scope>
    <source>
        <strain evidence="4 5">HCH-1</strain>
    </source>
</reference>
<dbReference type="PANTHER" id="PTHR45228:SF5">
    <property type="entry name" value="CYCLIC DI-GMP PHOSPHODIESTERASE VC_1348-RELATED"/>
    <property type="match status" value="1"/>
</dbReference>
<dbReference type="EMBL" id="LNQR01000033">
    <property type="protein sequence ID" value="KWT91005.1"/>
    <property type="molecule type" value="Genomic_DNA"/>
</dbReference>
<dbReference type="PANTHER" id="PTHR45228">
    <property type="entry name" value="CYCLIC DI-GMP PHOSPHODIESTERASE TM_0186-RELATED"/>
    <property type="match status" value="1"/>
</dbReference>
<proteinExistence type="predicted"/>
<organism evidence="4 5">
    <name type="scientific">Candidatus Magnetominusculus xianensis</name>
    <dbReference type="NCBI Taxonomy" id="1748249"/>
    <lineage>
        <taxon>Bacteria</taxon>
        <taxon>Pseudomonadati</taxon>
        <taxon>Nitrospirota</taxon>
        <taxon>Nitrospiria</taxon>
        <taxon>Nitrospirales</taxon>
        <taxon>Nitrospiraceae</taxon>
        <taxon>Candidatus Magnetominusculus</taxon>
    </lineage>
</organism>
<protein>
    <submittedName>
        <fullName evidence="4">Histidine kinase</fullName>
        <ecNumber evidence="4">3.1.4.52</ecNumber>
    </submittedName>
</protein>
<accession>A0ABR5SIF8</accession>
<feature type="transmembrane region" description="Helical" evidence="1">
    <location>
        <begin position="150"/>
        <end position="169"/>
    </location>
</feature>
<dbReference type="CDD" id="cd00077">
    <property type="entry name" value="HDc"/>
    <property type="match status" value="1"/>
</dbReference>
<keyword evidence="5" id="KW-1185">Reference proteome</keyword>
<keyword evidence="4" id="KW-0808">Transferase</keyword>
<keyword evidence="4" id="KW-0378">Hydrolase</keyword>